<sequence length="383" mass="42885">MVSPNGYSSSLSQWGKLYRRTIFFSIVGLFTSAAVLSSCFSFRSEGSSAGTYHGTFKSSKDEKPQFSIRLDLTSLDIVSRRSEFLVQLIPQNDFKSNNGTLSSNVKLDFHYFQKYYRAGQKPEPFFMTIPLLHGSSEDYPFDRFSMNFPIEAEMRQIKDDEVKVGLVEAGILNHLNTHSMTSKSIETSSDTSLRNYIKPTLIISVELFRPGKTIFSALIITMLMWGFAFAMLALTFEFLTSETWPSPVVIIAGPASLFILPSLRLAQPEIPDSACLIDMAGFFWVVVLVSISTLTMIISWLIPSSSPSSTSTRTNSSFLNCRWAPTPPKQEPQFPSFHNSLPKFANTSKMEFLSENFQAAPNLAPFTLKTLNPQPHSSIPTYI</sequence>
<name>A0ACC2UJ62_9FUNG</name>
<dbReference type="EMBL" id="QTSX02000345">
    <property type="protein sequence ID" value="KAJ9087130.1"/>
    <property type="molecule type" value="Genomic_DNA"/>
</dbReference>
<proteinExistence type="predicted"/>
<gene>
    <name evidence="1" type="ORF">DSO57_1036312</name>
</gene>
<evidence type="ECO:0000313" key="2">
    <source>
        <dbReference type="Proteomes" id="UP001165960"/>
    </source>
</evidence>
<comment type="caution">
    <text evidence="1">The sequence shown here is derived from an EMBL/GenBank/DDBJ whole genome shotgun (WGS) entry which is preliminary data.</text>
</comment>
<dbReference type="Proteomes" id="UP001165960">
    <property type="component" value="Unassembled WGS sequence"/>
</dbReference>
<protein>
    <submittedName>
        <fullName evidence="1">Uncharacterized protein</fullName>
    </submittedName>
</protein>
<accession>A0ACC2UJ62</accession>
<reference evidence="1" key="1">
    <citation type="submission" date="2022-04" db="EMBL/GenBank/DDBJ databases">
        <title>Genome of the entomopathogenic fungus Entomophthora muscae.</title>
        <authorList>
            <person name="Elya C."/>
            <person name="Lovett B.R."/>
            <person name="Lee E."/>
            <person name="Macias A.M."/>
            <person name="Hajek A.E."/>
            <person name="De Bivort B.L."/>
            <person name="Kasson M.T."/>
            <person name="De Fine Licht H.H."/>
            <person name="Stajich J.E."/>
        </authorList>
    </citation>
    <scope>NUCLEOTIDE SEQUENCE</scope>
    <source>
        <strain evidence="1">Berkeley</strain>
    </source>
</reference>
<organism evidence="1 2">
    <name type="scientific">Entomophthora muscae</name>
    <dbReference type="NCBI Taxonomy" id="34485"/>
    <lineage>
        <taxon>Eukaryota</taxon>
        <taxon>Fungi</taxon>
        <taxon>Fungi incertae sedis</taxon>
        <taxon>Zoopagomycota</taxon>
        <taxon>Entomophthoromycotina</taxon>
        <taxon>Entomophthoromycetes</taxon>
        <taxon>Entomophthorales</taxon>
        <taxon>Entomophthoraceae</taxon>
        <taxon>Entomophthora</taxon>
    </lineage>
</organism>
<evidence type="ECO:0000313" key="1">
    <source>
        <dbReference type="EMBL" id="KAJ9087130.1"/>
    </source>
</evidence>
<keyword evidence="2" id="KW-1185">Reference proteome</keyword>